<dbReference type="Pfam" id="PF01541">
    <property type="entry name" value="GIY-YIG"/>
    <property type="match status" value="1"/>
</dbReference>
<evidence type="ECO:0000313" key="4">
    <source>
        <dbReference type="Proteomes" id="UP000295278"/>
    </source>
</evidence>
<dbReference type="RefSeq" id="WP_131909553.1">
    <property type="nucleotide sequence ID" value="NZ_SMFM01000003.1"/>
</dbReference>
<dbReference type="OrthoDB" id="9807770at2"/>
<name>A0A4R5AXI4_9FLAO</name>
<protein>
    <submittedName>
        <fullName evidence="3">GIY-YIG nuclease family protein</fullName>
    </submittedName>
</protein>
<evidence type="ECO:0000313" key="3">
    <source>
        <dbReference type="EMBL" id="TDD76436.1"/>
    </source>
</evidence>
<sequence length="115" mass="14038">MIEFTEGCHTYYVYIITNRYRTTFYTGITNNLKVRLQQHEQNFINGNKTFASKYNVEFLVYYEKFTWVQLAIAREKEIKGWRRDKKLDLIRSFNHNFEFLNPYFIKDNEIPPSSE</sequence>
<dbReference type="Proteomes" id="UP000295278">
    <property type="component" value="Unassembled WGS sequence"/>
</dbReference>
<comment type="caution">
    <text evidence="3">The sequence shown here is derived from an EMBL/GenBank/DDBJ whole genome shotgun (WGS) entry which is preliminary data.</text>
</comment>
<comment type="similarity">
    <text evidence="1">Belongs to the UPF0213 family.</text>
</comment>
<proteinExistence type="inferred from homology"/>
<organism evidence="3 4">
    <name type="scientific">Flavobacterium caseinilyticum</name>
    <dbReference type="NCBI Taxonomy" id="2541732"/>
    <lineage>
        <taxon>Bacteria</taxon>
        <taxon>Pseudomonadati</taxon>
        <taxon>Bacteroidota</taxon>
        <taxon>Flavobacteriia</taxon>
        <taxon>Flavobacteriales</taxon>
        <taxon>Flavobacteriaceae</taxon>
        <taxon>Flavobacterium</taxon>
    </lineage>
</organism>
<dbReference type="InterPro" id="IPR050190">
    <property type="entry name" value="UPF0213_domain"/>
</dbReference>
<dbReference type="CDD" id="cd10448">
    <property type="entry name" value="GIY-YIG_unchar_3"/>
    <property type="match status" value="1"/>
</dbReference>
<gene>
    <name evidence="3" type="ORF">E0F89_09455</name>
</gene>
<feature type="domain" description="GIY-YIG" evidence="2">
    <location>
        <begin position="9"/>
        <end position="88"/>
    </location>
</feature>
<dbReference type="PANTHER" id="PTHR34477:SF5">
    <property type="entry name" value="BSL5627 PROTEIN"/>
    <property type="match status" value="1"/>
</dbReference>
<reference evidence="3 4" key="1">
    <citation type="submission" date="2019-03" db="EMBL/GenBank/DDBJ databases">
        <title>Flavobacterium AT-3-2 sp. nov., isolated from arctic soil.</title>
        <authorList>
            <person name="Chaudhary D.K."/>
        </authorList>
    </citation>
    <scope>NUCLEOTIDE SEQUENCE [LARGE SCALE GENOMIC DNA]</scope>
    <source>
        <strain evidence="3 4">AT-3-2</strain>
    </source>
</reference>
<dbReference type="AlphaFoldDB" id="A0A4R5AXI4"/>
<evidence type="ECO:0000256" key="1">
    <source>
        <dbReference type="ARBA" id="ARBA00007435"/>
    </source>
</evidence>
<keyword evidence="4" id="KW-1185">Reference proteome</keyword>
<dbReference type="SUPFAM" id="SSF82771">
    <property type="entry name" value="GIY-YIG endonuclease"/>
    <property type="match status" value="1"/>
</dbReference>
<dbReference type="Gene3D" id="3.40.1440.10">
    <property type="entry name" value="GIY-YIG endonuclease"/>
    <property type="match status" value="1"/>
</dbReference>
<dbReference type="PROSITE" id="PS50164">
    <property type="entry name" value="GIY_YIG"/>
    <property type="match status" value="1"/>
</dbReference>
<dbReference type="PANTHER" id="PTHR34477">
    <property type="entry name" value="UPF0213 PROTEIN YHBQ"/>
    <property type="match status" value="1"/>
</dbReference>
<dbReference type="EMBL" id="SMFM01000003">
    <property type="protein sequence ID" value="TDD76436.1"/>
    <property type="molecule type" value="Genomic_DNA"/>
</dbReference>
<dbReference type="InterPro" id="IPR035901">
    <property type="entry name" value="GIY-YIG_endonuc_sf"/>
</dbReference>
<evidence type="ECO:0000259" key="2">
    <source>
        <dbReference type="PROSITE" id="PS50164"/>
    </source>
</evidence>
<dbReference type="InterPro" id="IPR000305">
    <property type="entry name" value="GIY-YIG_endonuc"/>
</dbReference>
<accession>A0A4R5AXI4</accession>